<evidence type="ECO:0000256" key="3">
    <source>
        <dbReference type="ARBA" id="ARBA00022475"/>
    </source>
</evidence>
<dbReference type="RefSeq" id="WP_379879463.1">
    <property type="nucleotide sequence ID" value="NZ_JBHPON010000001.1"/>
</dbReference>
<dbReference type="PROSITE" id="PS01246">
    <property type="entry name" value="UPF0003"/>
    <property type="match status" value="1"/>
</dbReference>
<dbReference type="InterPro" id="IPR006685">
    <property type="entry name" value="MscS_channel_2nd"/>
</dbReference>
<dbReference type="Proteomes" id="UP001596116">
    <property type="component" value="Unassembled WGS sequence"/>
</dbReference>
<dbReference type="InterPro" id="IPR023408">
    <property type="entry name" value="MscS_beta-dom_sf"/>
</dbReference>
<feature type="domain" description="Mechanosensitive ion channel MscS" evidence="8">
    <location>
        <begin position="125"/>
        <end position="187"/>
    </location>
</feature>
<dbReference type="PANTHER" id="PTHR30221">
    <property type="entry name" value="SMALL-CONDUCTANCE MECHANOSENSITIVE CHANNEL"/>
    <property type="match status" value="1"/>
</dbReference>
<dbReference type="Pfam" id="PF05552">
    <property type="entry name" value="MS_channel_1st_1"/>
    <property type="match status" value="1"/>
</dbReference>
<dbReference type="Pfam" id="PF00924">
    <property type="entry name" value="MS_channel_2nd"/>
    <property type="match status" value="1"/>
</dbReference>
<feature type="domain" description="Mechanosensitive ion channel MscS C-terminal" evidence="9">
    <location>
        <begin position="195"/>
        <end position="276"/>
    </location>
</feature>
<evidence type="ECO:0000313" key="12">
    <source>
        <dbReference type="Proteomes" id="UP001596116"/>
    </source>
</evidence>
<feature type="transmembrane region" description="Helical" evidence="7">
    <location>
        <begin position="73"/>
        <end position="97"/>
    </location>
</feature>
<proteinExistence type="inferred from homology"/>
<dbReference type="PANTHER" id="PTHR30221:SF1">
    <property type="entry name" value="SMALL-CONDUCTANCE MECHANOSENSITIVE CHANNEL"/>
    <property type="match status" value="1"/>
</dbReference>
<dbReference type="Gene3D" id="2.30.30.60">
    <property type="match status" value="1"/>
</dbReference>
<dbReference type="Gene3D" id="1.10.287.1260">
    <property type="match status" value="1"/>
</dbReference>
<comment type="subunit">
    <text evidence="7">Homoheptamer.</text>
</comment>
<comment type="similarity">
    <text evidence="2 7">Belongs to the MscS (TC 1.A.23) family.</text>
</comment>
<comment type="caution">
    <text evidence="7">Lacks conserved residue(s) required for the propagation of feature annotation.</text>
</comment>
<dbReference type="InterPro" id="IPR010920">
    <property type="entry name" value="LSM_dom_sf"/>
</dbReference>
<dbReference type="Pfam" id="PF21082">
    <property type="entry name" value="MS_channel_3rd"/>
    <property type="match status" value="1"/>
</dbReference>
<dbReference type="InterPro" id="IPR049142">
    <property type="entry name" value="MS_channel_1st"/>
</dbReference>
<keyword evidence="3" id="KW-1003">Cell membrane</keyword>
<keyword evidence="7" id="KW-0813">Transport</keyword>
<comment type="function">
    <text evidence="7">Mechanosensitive channel that participates in the regulation of osmotic pressure changes within the cell, opening in response to stretch forces in the membrane lipid bilayer, without the need for other proteins. Contributes to normal resistance to hypoosmotic shock. Forms an ion channel of 1.0 nanosiemens conductance with a slight preference for anions.</text>
</comment>
<evidence type="ECO:0000256" key="7">
    <source>
        <dbReference type="RuleBase" id="RU369025"/>
    </source>
</evidence>
<comment type="subcellular location">
    <subcellularLocation>
        <location evidence="7">Cell inner membrane</location>
        <topology evidence="7">Multi-pass membrane protein</topology>
    </subcellularLocation>
    <subcellularLocation>
        <location evidence="1">Cell membrane</location>
        <topology evidence="1">Multi-pass membrane protein</topology>
    </subcellularLocation>
</comment>
<dbReference type="Gene3D" id="3.30.70.100">
    <property type="match status" value="1"/>
</dbReference>
<keyword evidence="7" id="KW-0406">Ion transport</keyword>
<evidence type="ECO:0000256" key="1">
    <source>
        <dbReference type="ARBA" id="ARBA00004651"/>
    </source>
</evidence>
<evidence type="ECO:0000256" key="2">
    <source>
        <dbReference type="ARBA" id="ARBA00008017"/>
    </source>
</evidence>
<protein>
    <recommendedName>
        <fullName evidence="7">Small-conductance mechanosensitive channel</fullName>
    </recommendedName>
</protein>
<dbReference type="SUPFAM" id="SSF82689">
    <property type="entry name" value="Mechanosensitive channel protein MscS (YggB), C-terminal domain"/>
    <property type="match status" value="1"/>
</dbReference>
<feature type="transmembrane region" description="Helical" evidence="7">
    <location>
        <begin position="31"/>
        <end position="52"/>
    </location>
</feature>
<dbReference type="InterPro" id="IPR049278">
    <property type="entry name" value="MS_channel_C"/>
</dbReference>
<dbReference type="InterPro" id="IPR006686">
    <property type="entry name" value="MscS_channel_CS"/>
</dbReference>
<sequence>MQDGAQTTAAQGADKNLDMAVTFLEGLAEKAAAYLPSVVGALIVLIVGLWVAGRVKKLVAAGLGRSGRIDETLKGFLSSLVHYGLIALVLITTLGIFGVPTTSFAAIIGAAGLAIGLALQGTLGHVASGVMMLGFRPFDVGDYVEAAGVAGSVKHIGLFTTELATPDNKKIIVPNGKIFDDVITNYSGYATRRIDLIFGISYADDIDKAMTLIKSEVEKDSRVHADPEPVFEVDSLGDSSVNILCRVWMDRADYFGVKWALTKAVKQRFDADGVSIPFPCRSVYMENAA</sequence>
<dbReference type="EMBL" id="JBHPON010000001">
    <property type="protein sequence ID" value="MFC6035210.1"/>
    <property type="molecule type" value="Genomic_DNA"/>
</dbReference>
<dbReference type="InterPro" id="IPR008910">
    <property type="entry name" value="MSC_TM_helix"/>
</dbReference>
<evidence type="ECO:0000259" key="9">
    <source>
        <dbReference type="Pfam" id="PF21082"/>
    </source>
</evidence>
<dbReference type="SUPFAM" id="SSF50182">
    <property type="entry name" value="Sm-like ribonucleoproteins"/>
    <property type="match status" value="1"/>
</dbReference>
<reference evidence="11 12" key="1">
    <citation type="submission" date="2024-09" db="EMBL/GenBank/DDBJ databases">
        <authorList>
            <person name="Zhang Z.-H."/>
        </authorList>
    </citation>
    <scope>NUCLEOTIDE SEQUENCE [LARGE SCALE GENOMIC DNA]</scope>
    <source>
        <strain evidence="11 12">HHTR114</strain>
    </source>
</reference>
<dbReference type="Pfam" id="PF21088">
    <property type="entry name" value="MS_channel_1st"/>
    <property type="match status" value="1"/>
</dbReference>
<gene>
    <name evidence="11" type="ORF">ACFMB1_06615</name>
</gene>
<name>A0ABW1KT64_9PROT</name>
<keyword evidence="5 7" id="KW-1133">Transmembrane helix</keyword>
<evidence type="ECO:0000259" key="8">
    <source>
        <dbReference type="Pfam" id="PF00924"/>
    </source>
</evidence>
<evidence type="ECO:0000256" key="4">
    <source>
        <dbReference type="ARBA" id="ARBA00022692"/>
    </source>
</evidence>
<dbReference type="InterPro" id="IPR011014">
    <property type="entry name" value="MscS_channel_TM-2"/>
</dbReference>
<dbReference type="InterPro" id="IPR011066">
    <property type="entry name" value="MscS_channel_C_sf"/>
</dbReference>
<evidence type="ECO:0000259" key="10">
    <source>
        <dbReference type="Pfam" id="PF21088"/>
    </source>
</evidence>
<accession>A0ABW1KT64</accession>
<evidence type="ECO:0000256" key="6">
    <source>
        <dbReference type="ARBA" id="ARBA00023136"/>
    </source>
</evidence>
<keyword evidence="12" id="KW-1185">Reference proteome</keyword>
<feature type="transmembrane region" description="Helical" evidence="7">
    <location>
        <begin position="103"/>
        <end position="126"/>
    </location>
</feature>
<evidence type="ECO:0000313" key="11">
    <source>
        <dbReference type="EMBL" id="MFC6035210.1"/>
    </source>
</evidence>
<comment type="caution">
    <text evidence="11">The sequence shown here is derived from an EMBL/GenBank/DDBJ whole genome shotgun (WGS) entry which is preliminary data.</text>
</comment>
<evidence type="ECO:0000256" key="5">
    <source>
        <dbReference type="ARBA" id="ARBA00022989"/>
    </source>
</evidence>
<keyword evidence="7" id="KW-0407">Ion channel</keyword>
<keyword evidence="7" id="KW-0997">Cell inner membrane</keyword>
<keyword evidence="6 7" id="KW-0472">Membrane</keyword>
<keyword evidence="4 7" id="KW-0812">Transmembrane</keyword>
<organism evidence="11 12">
    <name type="scientific">Hyphococcus aureus</name>
    <dbReference type="NCBI Taxonomy" id="2666033"/>
    <lineage>
        <taxon>Bacteria</taxon>
        <taxon>Pseudomonadati</taxon>
        <taxon>Pseudomonadota</taxon>
        <taxon>Alphaproteobacteria</taxon>
        <taxon>Parvularculales</taxon>
        <taxon>Parvularculaceae</taxon>
        <taxon>Hyphococcus</taxon>
    </lineage>
</organism>
<dbReference type="SUPFAM" id="SSF82861">
    <property type="entry name" value="Mechanosensitive channel protein MscS (YggB), transmembrane region"/>
    <property type="match status" value="1"/>
</dbReference>
<dbReference type="InterPro" id="IPR045275">
    <property type="entry name" value="MscS_archaea/bacteria_type"/>
</dbReference>
<feature type="domain" description="Mechanosensitive ion channel transmembrane helices 2/3" evidence="10">
    <location>
        <begin position="82"/>
        <end position="120"/>
    </location>
</feature>